<dbReference type="AlphaFoldDB" id="A0A6I5RSS7"/>
<dbReference type="EMBL" id="JAAHBT010000162">
    <property type="protein sequence ID" value="NES10779.1"/>
    <property type="molecule type" value="Genomic_DNA"/>
</dbReference>
<keyword evidence="1" id="KW-0812">Transmembrane</keyword>
<organism evidence="2 3">
    <name type="scientific">Pseudomonas laurentiana</name>
    <dbReference type="NCBI Taxonomy" id="2364649"/>
    <lineage>
        <taxon>Bacteria</taxon>
        <taxon>Pseudomonadati</taxon>
        <taxon>Pseudomonadota</taxon>
        <taxon>Gammaproteobacteria</taxon>
        <taxon>Pseudomonadales</taxon>
        <taxon>Pseudomonadaceae</taxon>
        <taxon>Pseudomonas</taxon>
    </lineage>
</organism>
<keyword evidence="3" id="KW-1185">Reference proteome</keyword>
<evidence type="ECO:0000313" key="3">
    <source>
        <dbReference type="Proteomes" id="UP000471751"/>
    </source>
</evidence>
<evidence type="ECO:0000313" key="2">
    <source>
        <dbReference type="EMBL" id="NES10779.1"/>
    </source>
</evidence>
<comment type="caution">
    <text evidence="2">The sequence shown here is derived from an EMBL/GenBank/DDBJ whole genome shotgun (WGS) entry which is preliminary data.</text>
</comment>
<sequence>MAIHKVVGIGLAGNEISKQITGSDEVSAGRTVVAAGSGAAIGAVAAGTLAIGATAVGIATAPITVPLAVGGAIIAGIASLFD</sequence>
<proteinExistence type="predicted"/>
<protein>
    <submittedName>
        <fullName evidence="2">Uncharacterized protein</fullName>
    </submittedName>
</protein>
<accession>A0A6I5RSS7</accession>
<gene>
    <name evidence="2" type="ORF">G3O07_15210</name>
</gene>
<feature type="transmembrane region" description="Helical" evidence="1">
    <location>
        <begin position="32"/>
        <end position="56"/>
    </location>
</feature>
<keyword evidence="1" id="KW-0472">Membrane</keyword>
<dbReference type="Proteomes" id="UP000471751">
    <property type="component" value="Unassembled WGS sequence"/>
</dbReference>
<reference evidence="2 3" key="1">
    <citation type="submission" date="2020-02" db="EMBL/GenBank/DDBJ databases">
        <title>Broccoli isolated Pseudomonas sp.</title>
        <authorList>
            <person name="Fujikawa T."/>
            <person name="Sawada H."/>
        </authorList>
    </citation>
    <scope>NUCLEOTIDE SEQUENCE [LARGE SCALE GENOMIC DNA]</scope>
    <source>
        <strain evidence="2 3">JCM 32154</strain>
    </source>
</reference>
<keyword evidence="1" id="KW-1133">Transmembrane helix</keyword>
<evidence type="ECO:0000256" key="1">
    <source>
        <dbReference type="SAM" id="Phobius"/>
    </source>
</evidence>
<dbReference type="RefSeq" id="WP_163937421.1">
    <property type="nucleotide sequence ID" value="NZ_BMQU01000003.1"/>
</dbReference>
<feature type="transmembrane region" description="Helical" evidence="1">
    <location>
        <begin position="63"/>
        <end position="81"/>
    </location>
</feature>
<name>A0A6I5RSS7_9PSED</name>